<evidence type="ECO:0000313" key="2">
    <source>
        <dbReference type="Proteomes" id="UP001652660"/>
    </source>
</evidence>
<feature type="chain" id="PRO_5045027455" evidence="1">
    <location>
        <begin position="22"/>
        <end position="95"/>
    </location>
</feature>
<protein>
    <submittedName>
        <fullName evidence="3 4">Uncharacterized protein isoform X2</fullName>
    </submittedName>
</protein>
<evidence type="ECO:0000313" key="3">
    <source>
        <dbReference type="RefSeq" id="XP_071909998.1"/>
    </source>
</evidence>
<keyword evidence="2" id="KW-1185">Reference proteome</keyword>
<dbReference type="RefSeq" id="XP_071909999.1">
    <property type="nucleotide sequence ID" value="XM_072053898.1"/>
</dbReference>
<evidence type="ECO:0000256" key="1">
    <source>
        <dbReference type="SAM" id="SignalP"/>
    </source>
</evidence>
<reference evidence="3 4" key="1">
    <citation type="submission" date="2025-05" db="UniProtKB">
        <authorList>
            <consortium name="RefSeq"/>
        </authorList>
    </citation>
    <scope>IDENTIFICATION</scope>
    <source>
        <tissue evidence="3 4">Leaves</tissue>
    </source>
</reference>
<accession>A0ABM4URT8</accession>
<organism evidence="2 3">
    <name type="scientific">Coffea arabica</name>
    <name type="common">Arabian coffee</name>
    <dbReference type="NCBI Taxonomy" id="13443"/>
    <lineage>
        <taxon>Eukaryota</taxon>
        <taxon>Viridiplantae</taxon>
        <taxon>Streptophyta</taxon>
        <taxon>Embryophyta</taxon>
        <taxon>Tracheophyta</taxon>
        <taxon>Spermatophyta</taxon>
        <taxon>Magnoliopsida</taxon>
        <taxon>eudicotyledons</taxon>
        <taxon>Gunneridae</taxon>
        <taxon>Pentapetalae</taxon>
        <taxon>asterids</taxon>
        <taxon>lamiids</taxon>
        <taxon>Gentianales</taxon>
        <taxon>Rubiaceae</taxon>
        <taxon>Ixoroideae</taxon>
        <taxon>Gardenieae complex</taxon>
        <taxon>Bertiereae - Coffeeae clade</taxon>
        <taxon>Coffeeae</taxon>
        <taxon>Coffea</taxon>
    </lineage>
</organism>
<evidence type="ECO:0000313" key="4">
    <source>
        <dbReference type="RefSeq" id="XP_071909999.1"/>
    </source>
</evidence>
<gene>
    <name evidence="3 4" type="primary">LOC140008914</name>
</gene>
<dbReference type="GeneID" id="140008914"/>
<sequence length="95" mass="11139">MENYTLFGAFWILSCLKFTCTCSPRCCQCCLCPIKGKGNRFAASRCGTVRSSILRRIHIYMPHKRRRVRMSSASTFREQFKRFGCLCEKLLRKDE</sequence>
<feature type="signal peptide" evidence="1">
    <location>
        <begin position="1"/>
        <end position="21"/>
    </location>
</feature>
<dbReference type="Proteomes" id="UP001652660">
    <property type="component" value="Chromosome 6c"/>
</dbReference>
<keyword evidence="1" id="KW-0732">Signal</keyword>
<name>A0ABM4URT8_COFAR</name>
<dbReference type="RefSeq" id="XP_071909998.1">
    <property type="nucleotide sequence ID" value="XM_072053897.1"/>
</dbReference>
<proteinExistence type="predicted"/>